<dbReference type="GO" id="GO:0005634">
    <property type="term" value="C:nucleus"/>
    <property type="evidence" value="ECO:0007669"/>
    <property type="project" value="TreeGrafter"/>
</dbReference>
<feature type="domain" description="C2H2-type" evidence="4">
    <location>
        <begin position="166"/>
        <end position="195"/>
    </location>
</feature>
<dbReference type="PROSITE" id="PS00028">
    <property type="entry name" value="ZINC_FINGER_C2H2_1"/>
    <property type="match status" value="2"/>
</dbReference>
<keyword evidence="1" id="KW-0863">Zinc-finger</keyword>
<keyword evidence="1" id="KW-0479">Metal-binding</keyword>
<evidence type="ECO:0000256" key="3">
    <source>
        <dbReference type="SAM" id="SignalP"/>
    </source>
</evidence>
<dbReference type="SUPFAM" id="SSF57667">
    <property type="entry name" value="beta-beta-alpha zinc fingers"/>
    <property type="match status" value="1"/>
</dbReference>
<name>A0A6A6DQL4_9PEZI</name>
<feature type="domain" description="C2H2-type" evidence="4">
    <location>
        <begin position="198"/>
        <end position="225"/>
    </location>
</feature>
<dbReference type="InterPro" id="IPR051061">
    <property type="entry name" value="Zinc_finger_trans_reg"/>
</dbReference>
<organism evidence="5 6">
    <name type="scientific">Zopfia rhizophila CBS 207.26</name>
    <dbReference type="NCBI Taxonomy" id="1314779"/>
    <lineage>
        <taxon>Eukaryota</taxon>
        <taxon>Fungi</taxon>
        <taxon>Dikarya</taxon>
        <taxon>Ascomycota</taxon>
        <taxon>Pezizomycotina</taxon>
        <taxon>Dothideomycetes</taxon>
        <taxon>Dothideomycetes incertae sedis</taxon>
        <taxon>Zopfiaceae</taxon>
        <taxon>Zopfia</taxon>
    </lineage>
</organism>
<protein>
    <recommendedName>
        <fullName evidence="4">C2H2-type domain-containing protein</fullName>
    </recommendedName>
</protein>
<dbReference type="EMBL" id="ML994657">
    <property type="protein sequence ID" value="KAF2180662.1"/>
    <property type="molecule type" value="Genomic_DNA"/>
</dbReference>
<accession>A0A6A6DQL4</accession>
<dbReference type="PROSITE" id="PS50157">
    <property type="entry name" value="ZINC_FINGER_C2H2_2"/>
    <property type="match status" value="2"/>
</dbReference>
<dbReference type="Proteomes" id="UP000800200">
    <property type="component" value="Unassembled WGS sequence"/>
</dbReference>
<feature type="chain" id="PRO_5025653574" description="C2H2-type domain-containing protein" evidence="3">
    <location>
        <begin position="20"/>
        <end position="265"/>
    </location>
</feature>
<dbReference type="PANTHER" id="PTHR46179">
    <property type="entry name" value="ZINC FINGER PROTEIN"/>
    <property type="match status" value="1"/>
</dbReference>
<dbReference type="OrthoDB" id="8922241at2759"/>
<feature type="signal peptide" evidence="3">
    <location>
        <begin position="1"/>
        <end position="19"/>
    </location>
</feature>
<keyword evidence="3" id="KW-0732">Signal</keyword>
<reference evidence="5" key="1">
    <citation type="journal article" date="2020" name="Stud. Mycol.">
        <title>101 Dothideomycetes genomes: a test case for predicting lifestyles and emergence of pathogens.</title>
        <authorList>
            <person name="Haridas S."/>
            <person name="Albert R."/>
            <person name="Binder M."/>
            <person name="Bloem J."/>
            <person name="Labutti K."/>
            <person name="Salamov A."/>
            <person name="Andreopoulos B."/>
            <person name="Baker S."/>
            <person name="Barry K."/>
            <person name="Bills G."/>
            <person name="Bluhm B."/>
            <person name="Cannon C."/>
            <person name="Castanera R."/>
            <person name="Culley D."/>
            <person name="Daum C."/>
            <person name="Ezra D."/>
            <person name="Gonzalez J."/>
            <person name="Henrissat B."/>
            <person name="Kuo A."/>
            <person name="Liang C."/>
            <person name="Lipzen A."/>
            <person name="Lutzoni F."/>
            <person name="Magnuson J."/>
            <person name="Mondo S."/>
            <person name="Nolan M."/>
            <person name="Ohm R."/>
            <person name="Pangilinan J."/>
            <person name="Park H.-J."/>
            <person name="Ramirez L."/>
            <person name="Alfaro M."/>
            <person name="Sun H."/>
            <person name="Tritt A."/>
            <person name="Yoshinaga Y."/>
            <person name="Zwiers L.-H."/>
            <person name="Turgeon B."/>
            <person name="Goodwin S."/>
            <person name="Spatafora J."/>
            <person name="Crous P."/>
            <person name="Grigoriev I."/>
        </authorList>
    </citation>
    <scope>NUCLEOTIDE SEQUENCE</scope>
    <source>
        <strain evidence="5">CBS 207.26</strain>
    </source>
</reference>
<dbReference type="SMART" id="SM00355">
    <property type="entry name" value="ZnF_C2H2"/>
    <property type="match status" value="3"/>
</dbReference>
<keyword evidence="6" id="KW-1185">Reference proteome</keyword>
<dbReference type="InterPro" id="IPR013087">
    <property type="entry name" value="Znf_C2H2_type"/>
</dbReference>
<evidence type="ECO:0000256" key="2">
    <source>
        <dbReference type="SAM" id="MobiDB-lite"/>
    </source>
</evidence>
<evidence type="ECO:0000256" key="1">
    <source>
        <dbReference type="PROSITE-ProRule" id="PRU00042"/>
    </source>
</evidence>
<dbReference type="AlphaFoldDB" id="A0A6A6DQL4"/>
<dbReference type="InterPro" id="IPR036236">
    <property type="entry name" value="Znf_C2H2_sf"/>
</dbReference>
<gene>
    <name evidence="5" type="ORF">K469DRAFT_277114</name>
</gene>
<dbReference type="PANTHER" id="PTHR46179:SF24">
    <property type="entry name" value="C2H2-TYPE DOMAIN-CONTAINING PROTEIN"/>
    <property type="match status" value="1"/>
</dbReference>
<evidence type="ECO:0000313" key="5">
    <source>
        <dbReference type="EMBL" id="KAF2180662.1"/>
    </source>
</evidence>
<dbReference type="Pfam" id="PF00096">
    <property type="entry name" value="zf-C2H2"/>
    <property type="match status" value="1"/>
</dbReference>
<dbReference type="GO" id="GO:0006357">
    <property type="term" value="P:regulation of transcription by RNA polymerase II"/>
    <property type="evidence" value="ECO:0007669"/>
    <property type="project" value="TreeGrafter"/>
</dbReference>
<feature type="region of interest" description="Disordered" evidence="2">
    <location>
        <begin position="140"/>
        <end position="165"/>
    </location>
</feature>
<proteinExistence type="predicted"/>
<sequence length="265" mass="30049">MGHLLVVVLVTLLLKHAAATSPALDTTLPTAAMPTYYPDPEGMLTGICELCGYSIDFCAHALTNLPRRPTFTPETFLEHPEWPGDEFVQLPVLPPEPEPELQLTPDYTYGQPLRDDYVRQLNENATTIQPSTIQIHIEGTYTPGDRISPPPSRRAQRREAPRPGGYPCQYNGCRKAFDRRCDLNRHQKTHQSRSERPHKCSICNEGFLYPKDRSRHERTHGQSPTPSVVLFCEVPGCNNVDGFSRKDNLLRHQRKQHPNYVSLSN</sequence>
<dbReference type="GO" id="GO:0008270">
    <property type="term" value="F:zinc ion binding"/>
    <property type="evidence" value="ECO:0007669"/>
    <property type="project" value="UniProtKB-KW"/>
</dbReference>
<evidence type="ECO:0000259" key="4">
    <source>
        <dbReference type="PROSITE" id="PS50157"/>
    </source>
</evidence>
<dbReference type="Gene3D" id="3.30.160.60">
    <property type="entry name" value="Classic Zinc Finger"/>
    <property type="match status" value="3"/>
</dbReference>
<evidence type="ECO:0000313" key="6">
    <source>
        <dbReference type="Proteomes" id="UP000800200"/>
    </source>
</evidence>
<keyword evidence="1" id="KW-0862">Zinc</keyword>